<sequence length="484" mass="55624">MKSIKYKYSLGGACEQIQSTTINCHEACLICNLNDQTQCLKCKENDEYANNFLLQSECTQKQTSHEDITIIVTNNRNAIENDYLKTRLTDAISYAFYLQEQYIETINIKILLQKDDNNDSDFYILKDDLNIDSNSNCLNQISPCCTYDQNTNQINCGSDIAEENIYIKKQNFLLCYTNILELTHAKNFFQGVEFKNFIFEFGSLIRLPQGIQYMVTIQNSKFTKISSCGAILRSLGEYSMNTTEKEIINSAFFKSSQVSSALPLIIISDSTFQDFWLIKNYYLTGVEPYDSQYPHVGLIVNLNDYTGNLYFQSNIFTKIQQPIEFCNQYKYIQGQSVDQSLQFVHLMKIINFQKGSIKLTNNIFSQIALTHSIFYAFGVKSEEASIALLEFSDNNFKNIIAYTNTDIIHIEKTFDSYLKQHIQCSSNVKIQRNTFFKVIGCELVNNGLIFISCSNLTTIGVQNKIEMFLQKPTFTNYTNNLEAN</sequence>
<evidence type="ECO:0000313" key="2">
    <source>
        <dbReference type="Proteomes" id="UP000039865"/>
    </source>
</evidence>
<gene>
    <name evidence="1" type="primary">Contig13189.g14073</name>
    <name evidence="1" type="ORF">STYLEM_5646</name>
</gene>
<dbReference type="Proteomes" id="UP000039865">
    <property type="component" value="Unassembled WGS sequence"/>
</dbReference>
<proteinExistence type="predicted"/>
<accession>A0A078A531</accession>
<dbReference type="AlphaFoldDB" id="A0A078A531"/>
<dbReference type="EMBL" id="CCKQ01005450">
    <property type="protein sequence ID" value="CDW76685.1"/>
    <property type="molecule type" value="Genomic_DNA"/>
</dbReference>
<name>A0A078A531_STYLE</name>
<reference evidence="1 2" key="1">
    <citation type="submission" date="2014-06" db="EMBL/GenBank/DDBJ databases">
        <authorList>
            <person name="Swart Estienne"/>
        </authorList>
    </citation>
    <scope>NUCLEOTIDE SEQUENCE [LARGE SCALE GENOMIC DNA]</scope>
    <source>
        <strain evidence="1 2">130c</strain>
    </source>
</reference>
<protein>
    <submittedName>
        <fullName evidence="1">Uncharacterized protein</fullName>
    </submittedName>
</protein>
<evidence type="ECO:0000313" key="1">
    <source>
        <dbReference type="EMBL" id="CDW76685.1"/>
    </source>
</evidence>
<dbReference type="CDD" id="cd00064">
    <property type="entry name" value="FU"/>
    <property type="match status" value="1"/>
</dbReference>
<organism evidence="1 2">
    <name type="scientific">Stylonychia lemnae</name>
    <name type="common">Ciliate</name>
    <dbReference type="NCBI Taxonomy" id="5949"/>
    <lineage>
        <taxon>Eukaryota</taxon>
        <taxon>Sar</taxon>
        <taxon>Alveolata</taxon>
        <taxon>Ciliophora</taxon>
        <taxon>Intramacronucleata</taxon>
        <taxon>Spirotrichea</taxon>
        <taxon>Stichotrichia</taxon>
        <taxon>Sporadotrichida</taxon>
        <taxon>Oxytrichidae</taxon>
        <taxon>Stylonychinae</taxon>
        <taxon>Stylonychia</taxon>
    </lineage>
</organism>
<dbReference type="InParanoid" id="A0A078A531"/>
<keyword evidence="2" id="KW-1185">Reference proteome</keyword>
<dbReference type="InterPro" id="IPR006212">
    <property type="entry name" value="Furin_repeat"/>
</dbReference>